<dbReference type="SMART" id="SM00184">
    <property type="entry name" value="RING"/>
    <property type="match status" value="1"/>
</dbReference>
<evidence type="ECO:0000259" key="6">
    <source>
        <dbReference type="PROSITE" id="PS50089"/>
    </source>
</evidence>
<dbReference type="OMA" id="ATCILRW"/>
<proteinExistence type="evidence at transcript level"/>
<accession>A9NND1</accession>
<dbReference type="EMBL" id="EF082789">
    <property type="protein sequence ID" value="ABK22142.1"/>
    <property type="molecule type" value="mRNA"/>
</dbReference>
<feature type="domain" description="RING-type" evidence="6">
    <location>
        <begin position="55"/>
        <end position="98"/>
    </location>
</feature>
<organism evidence="7">
    <name type="scientific">Picea sitchensis</name>
    <name type="common">Sitka spruce</name>
    <name type="synonym">Pinus sitchensis</name>
    <dbReference type="NCBI Taxonomy" id="3332"/>
    <lineage>
        <taxon>Eukaryota</taxon>
        <taxon>Viridiplantae</taxon>
        <taxon>Streptophyta</taxon>
        <taxon>Embryophyta</taxon>
        <taxon>Tracheophyta</taxon>
        <taxon>Spermatophyta</taxon>
        <taxon>Pinopsida</taxon>
        <taxon>Pinidae</taxon>
        <taxon>Conifers I</taxon>
        <taxon>Pinales</taxon>
        <taxon>Pinaceae</taxon>
        <taxon>Picea</taxon>
    </lineage>
</organism>
<protein>
    <recommendedName>
        <fullName evidence="6">RING-type domain-containing protein</fullName>
    </recommendedName>
</protein>
<dbReference type="GO" id="GO:0008270">
    <property type="term" value="F:zinc ion binding"/>
    <property type="evidence" value="ECO:0007669"/>
    <property type="project" value="UniProtKB-KW"/>
</dbReference>
<reference evidence="7" key="1">
    <citation type="journal article" date="2008" name="BMC Genomics">
        <title>A conifer genomics resource of 200,000 spruce (Picea spp.) ESTs and 6,464 high-quality, sequence-finished full-length cDNAs for Sitka spruce (Picea sitchensis).</title>
        <authorList>
            <person name="Ralph S.G."/>
            <person name="Chun H.J."/>
            <person name="Kolosova N."/>
            <person name="Cooper D."/>
            <person name="Oddy C."/>
            <person name="Ritland C.E."/>
            <person name="Kirkpatrick R."/>
            <person name="Moore R."/>
            <person name="Barber S."/>
            <person name="Holt R.A."/>
            <person name="Jones S.J."/>
            <person name="Marra M.A."/>
            <person name="Douglas C.J."/>
            <person name="Ritland K."/>
            <person name="Bohlmann J."/>
        </authorList>
    </citation>
    <scope>NUCLEOTIDE SEQUENCE</scope>
    <source>
        <tissue evidence="7">Green portion of the leader tissue</tissue>
    </source>
</reference>
<evidence type="ECO:0000256" key="3">
    <source>
        <dbReference type="ARBA" id="ARBA00022833"/>
    </source>
</evidence>
<sequence length="249" mass="27750">MEGILDMDKCLITPTDNSYACSSNAVACETVQDEEKQSNTPKVAALLDADDSWLCAICLDTIQPEETAQIKGCGHNYCVTCILRWASYVANPWCPQCKHSFSSLFVYRALDGSMHDYMLEESICLLLRASWFELLPLQEAYDEQDDYPYEDEIDEEYYGTSNVRLGNRRWGDSGYVRAGRKEARPVGTRQGHGANHEAGGSSARASKGKEVSKDAGGRRASRAQKREAAEKAAAAKHQKHLQKLGRKAW</sequence>
<keyword evidence="2 4" id="KW-0863">Zinc-finger</keyword>
<dbReference type="InterPro" id="IPR058746">
    <property type="entry name" value="Znf_RING-type_Topors"/>
</dbReference>
<dbReference type="PANTHER" id="PTHR47361:SF4">
    <property type="entry name" value="RING_U-BOX SUPERFAMILY PROTEIN"/>
    <property type="match status" value="1"/>
</dbReference>
<dbReference type="InterPro" id="IPR001841">
    <property type="entry name" value="Znf_RING"/>
</dbReference>
<dbReference type="AlphaFoldDB" id="A9NND1"/>
<evidence type="ECO:0000256" key="5">
    <source>
        <dbReference type="SAM" id="MobiDB-lite"/>
    </source>
</evidence>
<feature type="compositionally biased region" description="Basic residues" evidence="5">
    <location>
        <begin position="234"/>
        <end position="249"/>
    </location>
</feature>
<dbReference type="Pfam" id="PF13639">
    <property type="entry name" value="zf-RING_2"/>
    <property type="match status" value="1"/>
</dbReference>
<feature type="compositionally biased region" description="Basic and acidic residues" evidence="5">
    <location>
        <begin position="207"/>
        <end position="217"/>
    </location>
</feature>
<dbReference type="SUPFAM" id="SSF57850">
    <property type="entry name" value="RING/U-box"/>
    <property type="match status" value="1"/>
</dbReference>
<dbReference type="InterPro" id="IPR017907">
    <property type="entry name" value="Znf_RING_CS"/>
</dbReference>
<evidence type="ECO:0000256" key="4">
    <source>
        <dbReference type="PROSITE-ProRule" id="PRU00175"/>
    </source>
</evidence>
<evidence type="ECO:0000256" key="1">
    <source>
        <dbReference type="ARBA" id="ARBA00022723"/>
    </source>
</evidence>
<keyword evidence="3" id="KW-0862">Zinc</keyword>
<dbReference type="CDD" id="cd16574">
    <property type="entry name" value="RING-HC_Topors"/>
    <property type="match status" value="1"/>
</dbReference>
<dbReference type="InterPro" id="IPR013083">
    <property type="entry name" value="Znf_RING/FYVE/PHD"/>
</dbReference>
<keyword evidence="1" id="KW-0479">Metal-binding</keyword>
<feature type="region of interest" description="Disordered" evidence="5">
    <location>
        <begin position="181"/>
        <end position="249"/>
    </location>
</feature>
<name>A9NND1_PICSI</name>
<evidence type="ECO:0000256" key="2">
    <source>
        <dbReference type="ARBA" id="ARBA00022771"/>
    </source>
</evidence>
<dbReference type="PANTHER" id="PTHR47361">
    <property type="entry name" value="RING/U-BOX SUPERFAMILY PROTEIN"/>
    <property type="match status" value="1"/>
</dbReference>
<dbReference type="PROSITE" id="PS50089">
    <property type="entry name" value="ZF_RING_2"/>
    <property type="match status" value="1"/>
</dbReference>
<dbReference type="PROSITE" id="PS00518">
    <property type="entry name" value="ZF_RING_1"/>
    <property type="match status" value="1"/>
</dbReference>
<evidence type="ECO:0000313" key="7">
    <source>
        <dbReference type="EMBL" id="ABK22142.1"/>
    </source>
</evidence>
<dbReference type="Gene3D" id="3.30.40.10">
    <property type="entry name" value="Zinc/RING finger domain, C3HC4 (zinc finger)"/>
    <property type="match status" value="1"/>
</dbReference>